<dbReference type="Pfam" id="PF13191">
    <property type="entry name" value="AAA_16"/>
    <property type="match status" value="1"/>
</dbReference>
<reference evidence="5" key="1">
    <citation type="journal article" date="2019" name="Int. J. Syst. Evol. Microbiol.">
        <title>The Global Catalogue of Microorganisms (GCM) 10K type strain sequencing project: providing services to taxonomists for standard genome sequencing and annotation.</title>
        <authorList>
            <consortium name="The Broad Institute Genomics Platform"/>
            <consortium name="The Broad Institute Genome Sequencing Center for Infectious Disease"/>
            <person name="Wu L."/>
            <person name="Ma J."/>
        </authorList>
    </citation>
    <scope>NUCLEOTIDE SEQUENCE [LARGE SCALE GENOMIC DNA]</scope>
    <source>
        <strain evidence="5">JCM 16014</strain>
    </source>
</reference>
<dbReference type="InterPro" id="IPR041664">
    <property type="entry name" value="AAA_16"/>
</dbReference>
<comment type="caution">
    <text evidence="4">The sequence shown here is derived from an EMBL/GenBank/DDBJ whole genome shotgun (WGS) entry which is preliminary data.</text>
</comment>
<evidence type="ECO:0000313" key="4">
    <source>
        <dbReference type="EMBL" id="GAA2031767.1"/>
    </source>
</evidence>
<dbReference type="SUPFAM" id="SSF48452">
    <property type="entry name" value="TPR-like"/>
    <property type="match status" value="1"/>
</dbReference>
<name>A0ABP5FQT5_9ACTN</name>
<keyword evidence="1" id="KW-0547">Nucleotide-binding</keyword>
<evidence type="ECO:0000259" key="3">
    <source>
        <dbReference type="Pfam" id="PF13191"/>
    </source>
</evidence>
<dbReference type="InterPro" id="IPR027417">
    <property type="entry name" value="P-loop_NTPase"/>
</dbReference>
<dbReference type="SUPFAM" id="SSF52540">
    <property type="entry name" value="P-loop containing nucleoside triphosphate hydrolases"/>
    <property type="match status" value="1"/>
</dbReference>
<feature type="domain" description="Orc1-like AAA ATPase" evidence="3">
    <location>
        <begin position="6"/>
        <end position="156"/>
    </location>
</feature>
<keyword evidence="5" id="KW-1185">Reference proteome</keyword>
<keyword evidence="2" id="KW-0067">ATP-binding</keyword>
<evidence type="ECO:0000256" key="1">
    <source>
        <dbReference type="ARBA" id="ARBA00022741"/>
    </source>
</evidence>
<dbReference type="Proteomes" id="UP001500751">
    <property type="component" value="Unassembled WGS sequence"/>
</dbReference>
<dbReference type="PANTHER" id="PTHR16305:SF35">
    <property type="entry name" value="TRANSCRIPTIONAL ACTIVATOR DOMAIN"/>
    <property type="match status" value="1"/>
</dbReference>
<dbReference type="PANTHER" id="PTHR16305">
    <property type="entry name" value="TESTICULAR SOLUBLE ADENYLYL CYCLASE"/>
    <property type="match status" value="1"/>
</dbReference>
<sequence length="893" mass="94668">MSPRLLVGRQRETDLLTGVLAADGGGAVLLILGEPGIGKSALLAVADSQARARGRQVLCAVGVEPEAGYPFAGLHQLLAPLLSRAQRLPAARRDALLAAFGLDEAPPPDPFQVAQAAFELLAAAAAEQPLAVLADDVQWLDPQTQEALTFLGHRADGAAIAVVAAMRTGHRGPFQSAGFPELSLDGLGRTDAVDLLRADAPQLSAGQRERVLAEASGNPLALQELPRFLDQDPRPASGLRPLPLSARLEKAFAGRAAGLPPATADILLVAALDTVDDLDEVLRAAHVLHGGPVGPEDLAPAQDANLVTVREDRLEFGHPLIRSGVIQAAGAARVHAAHTALAGVLPDQPYRRIRHLAQAVVGPDDDIADALEEIAAVAAGRGALLSAIADLERGAQLTSSSRTRGRRLLDAAEHAFALGRADLVDELVTEAFHTDLGELDRARGEWLREIFDDGVAGDAPRVFELCAIAERSAAAGEPGIALNLLLGAALRCWWADTGPQARERVVATVERLAPWTARDPRHVATLAVAEPVDECRTVRQRLDELCRDGAGDADTLRMLGMAAHAVGDEVKAVQLLEAAAELLRADGRLALVSQVLSMQVMARLDLGDLERAGDCAQEGEQLARQTGQPVWRTGTLACDSILAALAGRAPIALRMAAEAELEAGRRGLNDLLSCVQLARGLAWSSCGRDRDAYMALRRAFDPEDPAFHRRERFGALMYLADTAVRAGHTEDAREVLTGLELVATTVDAPILHAHLGYARAVLAADSDAEKLFRAALADDSASAWRSVRAMTDLAFGTWLIRQGRVGEAEAHVAKARAELDRMGALPWADRARAVAAEAGLAVVWPSAGDATRASVEDQALAIRSLHRADLSPETLARRVSLPAEVVALYLERR</sequence>
<accession>A0ABP5FQT5</accession>
<evidence type="ECO:0000313" key="5">
    <source>
        <dbReference type="Proteomes" id="UP001500751"/>
    </source>
</evidence>
<dbReference type="RefSeq" id="WP_344666636.1">
    <property type="nucleotide sequence ID" value="NZ_BAAAQN010000018.1"/>
</dbReference>
<dbReference type="Gene3D" id="1.25.40.10">
    <property type="entry name" value="Tetratricopeptide repeat domain"/>
    <property type="match status" value="1"/>
</dbReference>
<dbReference type="InterPro" id="IPR011990">
    <property type="entry name" value="TPR-like_helical_dom_sf"/>
</dbReference>
<evidence type="ECO:0000256" key="2">
    <source>
        <dbReference type="ARBA" id="ARBA00022840"/>
    </source>
</evidence>
<organism evidence="4 5">
    <name type="scientific">Catenulispora yoronensis</name>
    <dbReference type="NCBI Taxonomy" id="450799"/>
    <lineage>
        <taxon>Bacteria</taxon>
        <taxon>Bacillati</taxon>
        <taxon>Actinomycetota</taxon>
        <taxon>Actinomycetes</taxon>
        <taxon>Catenulisporales</taxon>
        <taxon>Catenulisporaceae</taxon>
        <taxon>Catenulispora</taxon>
    </lineage>
</organism>
<proteinExistence type="predicted"/>
<protein>
    <submittedName>
        <fullName evidence="4">LuxR family transcriptional regulator</fullName>
    </submittedName>
</protein>
<gene>
    <name evidence="4" type="ORF">GCM10009839_34700</name>
</gene>
<dbReference type="EMBL" id="BAAAQN010000018">
    <property type="protein sequence ID" value="GAA2031767.1"/>
    <property type="molecule type" value="Genomic_DNA"/>
</dbReference>